<feature type="domain" description="HTH tetR-type" evidence="5">
    <location>
        <begin position="43"/>
        <end position="103"/>
    </location>
</feature>
<keyword evidence="3" id="KW-0804">Transcription</keyword>
<dbReference type="eggNOG" id="COG1309">
    <property type="taxonomic scope" value="Bacteria"/>
</dbReference>
<evidence type="ECO:0000256" key="3">
    <source>
        <dbReference type="ARBA" id="ARBA00023163"/>
    </source>
</evidence>
<dbReference type="PANTHER" id="PTHR30055">
    <property type="entry name" value="HTH-TYPE TRANSCRIPTIONAL REGULATOR RUTR"/>
    <property type="match status" value="1"/>
</dbReference>
<dbReference type="InterPro" id="IPR009057">
    <property type="entry name" value="Homeodomain-like_sf"/>
</dbReference>
<name>H5U3J7_9ACTN</name>
<dbReference type="Proteomes" id="UP000005845">
    <property type="component" value="Unassembled WGS sequence"/>
</dbReference>
<reference evidence="6 7" key="1">
    <citation type="submission" date="2012-02" db="EMBL/GenBank/DDBJ databases">
        <title>Whole genome shotgun sequence of Gordonia sputi NBRC 100414.</title>
        <authorList>
            <person name="Yoshida I."/>
            <person name="Hosoyama A."/>
            <person name="Tsuchikane K."/>
            <person name="Katsumata H."/>
            <person name="Yamazaki S."/>
            <person name="Fujita N."/>
        </authorList>
    </citation>
    <scope>NUCLEOTIDE SEQUENCE [LARGE SCALE GENOMIC DNA]</scope>
    <source>
        <strain evidence="6 7">NBRC 100414</strain>
    </source>
</reference>
<dbReference type="InterPro" id="IPR011075">
    <property type="entry name" value="TetR_C"/>
</dbReference>
<feature type="DNA-binding region" description="H-T-H motif" evidence="4">
    <location>
        <begin position="66"/>
        <end position="85"/>
    </location>
</feature>
<comment type="caution">
    <text evidence="6">The sequence shown here is derived from an EMBL/GenBank/DDBJ whole genome shotgun (WGS) entry which is preliminary data.</text>
</comment>
<evidence type="ECO:0000313" key="7">
    <source>
        <dbReference type="Proteomes" id="UP000005845"/>
    </source>
</evidence>
<dbReference type="Pfam" id="PF00440">
    <property type="entry name" value="TetR_N"/>
    <property type="match status" value="1"/>
</dbReference>
<keyword evidence="1" id="KW-0805">Transcription regulation</keyword>
<dbReference type="Gene3D" id="1.10.357.10">
    <property type="entry name" value="Tetracycline Repressor, domain 2"/>
    <property type="match status" value="1"/>
</dbReference>
<dbReference type="InterPro" id="IPR036271">
    <property type="entry name" value="Tet_transcr_reg_TetR-rel_C_sf"/>
</dbReference>
<evidence type="ECO:0000256" key="4">
    <source>
        <dbReference type="PROSITE-ProRule" id="PRU00335"/>
    </source>
</evidence>
<keyword evidence="7" id="KW-1185">Reference proteome</keyword>
<dbReference type="GO" id="GO:0003700">
    <property type="term" value="F:DNA-binding transcription factor activity"/>
    <property type="evidence" value="ECO:0007669"/>
    <property type="project" value="TreeGrafter"/>
</dbReference>
<accession>H5U3J7</accession>
<dbReference type="Pfam" id="PF16859">
    <property type="entry name" value="TetR_C_11"/>
    <property type="match status" value="1"/>
</dbReference>
<protein>
    <submittedName>
        <fullName evidence="6">Putative TetR family transcriptional regulator</fullName>
    </submittedName>
</protein>
<gene>
    <name evidence="6" type="ORF">GOSPT_098_00100</name>
</gene>
<dbReference type="InterPro" id="IPR001647">
    <property type="entry name" value="HTH_TetR"/>
</dbReference>
<keyword evidence="2 4" id="KW-0238">DNA-binding</keyword>
<sequence>MLPLNGTPVPLRVDGGYAQFMVDTTTPRPEGRTAPPRPGGRTAAVRAAVLTATEDALIDAGFASIDLSAIAAAAGVGKTTVYRRWGTPEALVADLLREMATQSVSATRTGNLADDLLANARLVVDTLRDRRQGPLFGALIAAATGDDRTRDALAEFYRTRVSEWASCVDDAIVRGDIPDDTDTSAVIRSVSAPLYYLMLTGVRTPTEHDARVAVDATLAALDAGVFSTDTVRTDTP</sequence>
<dbReference type="Gene3D" id="1.10.10.60">
    <property type="entry name" value="Homeodomain-like"/>
    <property type="match status" value="1"/>
</dbReference>
<dbReference type="InterPro" id="IPR050109">
    <property type="entry name" value="HTH-type_TetR-like_transc_reg"/>
</dbReference>
<dbReference type="SUPFAM" id="SSF48498">
    <property type="entry name" value="Tetracyclin repressor-like, C-terminal domain"/>
    <property type="match status" value="1"/>
</dbReference>
<dbReference type="SUPFAM" id="SSF46689">
    <property type="entry name" value="Homeodomain-like"/>
    <property type="match status" value="1"/>
</dbReference>
<evidence type="ECO:0000259" key="5">
    <source>
        <dbReference type="PROSITE" id="PS50977"/>
    </source>
</evidence>
<dbReference type="EMBL" id="BAFC01000096">
    <property type="protein sequence ID" value="GAB40305.1"/>
    <property type="molecule type" value="Genomic_DNA"/>
</dbReference>
<evidence type="ECO:0000256" key="1">
    <source>
        <dbReference type="ARBA" id="ARBA00023015"/>
    </source>
</evidence>
<dbReference type="PROSITE" id="PS50977">
    <property type="entry name" value="HTH_TETR_2"/>
    <property type="match status" value="1"/>
</dbReference>
<evidence type="ECO:0000313" key="6">
    <source>
        <dbReference type="EMBL" id="GAB40305.1"/>
    </source>
</evidence>
<dbReference type="PANTHER" id="PTHR30055:SF148">
    <property type="entry name" value="TETR-FAMILY TRANSCRIPTIONAL REGULATOR"/>
    <property type="match status" value="1"/>
</dbReference>
<dbReference type="AlphaFoldDB" id="H5U3J7"/>
<proteinExistence type="predicted"/>
<organism evidence="6 7">
    <name type="scientific">Gordonia sputi NBRC 100414</name>
    <dbReference type="NCBI Taxonomy" id="1089453"/>
    <lineage>
        <taxon>Bacteria</taxon>
        <taxon>Bacillati</taxon>
        <taxon>Actinomycetota</taxon>
        <taxon>Actinomycetes</taxon>
        <taxon>Mycobacteriales</taxon>
        <taxon>Gordoniaceae</taxon>
        <taxon>Gordonia</taxon>
    </lineage>
</organism>
<dbReference type="GO" id="GO:0000976">
    <property type="term" value="F:transcription cis-regulatory region binding"/>
    <property type="evidence" value="ECO:0007669"/>
    <property type="project" value="TreeGrafter"/>
</dbReference>
<evidence type="ECO:0000256" key="2">
    <source>
        <dbReference type="ARBA" id="ARBA00023125"/>
    </source>
</evidence>